<evidence type="ECO:0000313" key="3">
    <source>
        <dbReference type="Proteomes" id="UP000729402"/>
    </source>
</evidence>
<organism evidence="2 3">
    <name type="scientific">Zizania palustris</name>
    <name type="common">Northern wild rice</name>
    <dbReference type="NCBI Taxonomy" id="103762"/>
    <lineage>
        <taxon>Eukaryota</taxon>
        <taxon>Viridiplantae</taxon>
        <taxon>Streptophyta</taxon>
        <taxon>Embryophyta</taxon>
        <taxon>Tracheophyta</taxon>
        <taxon>Spermatophyta</taxon>
        <taxon>Magnoliopsida</taxon>
        <taxon>Liliopsida</taxon>
        <taxon>Poales</taxon>
        <taxon>Poaceae</taxon>
        <taxon>BOP clade</taxon>
        <taxon>Oryzoideae</taxon>
        <taxon>Oryzeae</taxon>
        <taxon>Zizaniinae</taxon>
        <taxon>Zizania</taxon>
    </lineage>
</organism>
<protein>
    <submittedName>
        <fullName evidence="2">Uncharacterized protein</fullName>
    </submittedName>
</protein>
<reference evidence="2" key="1">
    <citation type="journal article" date="2021" name="bioRxiv">
        <title>Whole Genome Assembly and Annotation of Northern Wild Rice, Zizania palustris L., Supports a Whole Genome Duplication in the Zizania Genus.</title>
        <authorList>
            <person name="Haas M."/>
            <person name="Kono T."/>
            <person name="Macchietto M."/>
            <person name="Millas R."/>
            <person name="McGilp L."/>
            <person name="Shao M."/>
            <person name="Duquette J."/>
            <person name="Hirsch C.N."/>
            <person name="Kimball J."/>
        </authorList>
    </citation>
    <scope>NUCLEOTIDE SEQUENCE</scope>
    <source>
        <tissue evidence="2">Fresh leaf tissue</tissue>
    </source>
</reference>
<gene>
    <name evidence="2" type="ORF">GUJ93_ZPchr0012g19022</name>
</gene>
<feature type="compositionally biased region" description="Polar residues" evidence="1">
    <location>
        <begin position="46"/>
        <end position="57"/>
    </location>
</feature>
<dbReference type="AlphaFoldDB" id="A0A8J5WUZ2"/>
<dbReference type="EMBL" id="JAAALK010000080">
    <property type="protein sequence ID" value="KAG8093588.1"/>
    <property type="molecule type" value="Genomic_DNA"/>
</dbReference>
<sequence>MGRWIPTTPNSAQANDDRRRRLIPRNGPTGEAATSVSPAVGHPSPALSSAGNPSSASLIPVAGAAPPLNSSANRPQPSGQSSYLPWNLEGCLKAMCKSNQSASWSKERESQ</sequence>
<keyword evidence="3" id="KW-1185">Reference proteome</keyword>
<feature type="region of interest" description="Disordered" evidence="1">
    <location>
        <begin position="1"/>
        <end position="84"/>
    </location>
</feature>
<proteinExistence type="predicted"/>
<dbReference type="Proteomes" id="UP000729402">
    <property type="component" value="Unassembled WGS sequence"/>
</dbReference>
<evidence type="ECO:0000313" key="2">
    <source>
        <dbReference type="EMBL" id="KAG8093588.1"/>
    </source>
</evidence>
<reference evidence="2" key="2">
    <citation type="submission" date="2021-02" db="EMBL/GenBank/DDBJ databases">
        <authorList>
            <person name="Kimball J.A."/>
            <person name="Haas M.W."/>
            <person name="Macchietto M."/>
            <person name="Kono T."/>
            <person name="Duquette J."/>
            <person name="Shao M."/>
        </authorList>
    </citation>
    <scope>NUCLEOTIDE SEQUENCE</scope>
    <source>
        <tissue evidence="2">Fresh leaf tissue</tissue>
    </source>
</reference>
<name>A0A8J5WUZ2_ZIZPA</name>
<comment type="caution">
    <text evidence="2">The sequence shown here is derived from an EMBL/GenBank/DDBJ whole genome shotgun (WGS) entry which is preliminary data.</text>
</comment>
<accession>A0A8J5WUZ2</accession>
<feature type="compositionally biased region" description="Polar residues" evidence="1">
    <location>
        <begin position="68"/>
        <end position="84"/>
    </location>
</feature>
<evidence type="ECO:0000256" key="1">
    <source>
        <dbReference type="SAM" id="MobiDB-lite"/>
    </source>
</evidence>